<evidence type="ECO:0000313" key="2">
    <source>
        <dbReference type="Proteomes" id="UP000265300"/>
    </source>
</evidence>
<feature type="region of interest" description="Disordered" evidence="1">
    <location>
        <begin position="234"/>
        <end position="356"/>
    </location>
</feature>
<gene>
    <name evidence="3" type="primary">LOC103073373</name>
</gene>
<organism evidence="2 3">
    <name type="scientific">Lipotes vexillifer</name>
    <name type="common">Yangtze river dolphin</name>
    <dbReference type="NCBI Taxonomy" id="118797"/>
    <lineage>
        <taxon>Eukaryota</taxon>
        <taxon>Metazoa</taxon>
        <taxon>Chordata</taxon>
        <taxon>Craniata</taxon>
        <taxon>Vertebrata</taxon>
        <taxon>Euteleostomi</taxon>
        <taxon>Mammalia</taxon>
        <taxon>Eutheria</taxon>
        <taxon>Laurasiatheria</taxon>
        <taxon>Artiodactyla</taxon>
        <taxon>Whippomorpha</taxon>
        <taxon>Cetacea</taxon>
        <taxon>Odontoceti</taxon>
        <taxon>Lipotidae</taxon>
        <taxon>Lipotes</taxon>
    </lineage>
</organism>
<accession>A0A340Y8E9</accession>
<feature type="region of interest" description="Disordered" evidence="1">
    <location>
        <begin position="91"/>
        <end position="165"/>
    </location>
</feature>
<feature type="compositionally biased region" description="Low complexity" evidence="1">
    <location>
        <begin position="334"/>
        <end position="347"/>
    </location>
</feature>
<keyword evidence="2" id="KW-1185">Reference proteome</keyword>
<feature type="compositionally biased region" description="Low complexity" evidence="1">
    <location>
        <begin position="27"/>
        <end position="43"/>
    </location>
</feature>
<feature type="compositionally biased region" description="Gly residues" evidence="1">
    <location>
        <begin position="98"/>
        <end position="121"/>
    </location>
</feature>
<reference evidence="3" key="1">
    <citation type="submission" date="2025-08" db="UniProtKB">
        <authorList>
            <consortium name="RefSeq"/>
        </authorList>
    </citation>
    <scope>IDENTIFICATION</scope>
</reference>
<dbReference type="RefSeq" id="XP_007469931.1">
    <property type="nucleotide sequence ID" value="XM_007469869.1"/>
</dbReference>
<feature type="compositionally biased region" description="Low complexity" evidence="1">
    <location>
        <begin position="271"/>
        <end position="282"/>
    </location>
</feature>
<evidence type="ECO:0000313" key="3">
    <source>
        <dbReference type="RefSeq" id="XP_007469931.1"/>
    </source>
</evidence>
<dbReference type="Proteomes" id="UP000265300">
    <property type="component" value="Unplaced"/>
</dbReference>
<sequence length="356" mass="36807">MPARPEAPARRHQSRPSLRAGRPPPAAAVAPDPHGVGVGVAPGERGRQAARLRPGSGTGRSAAVSSPAPPPLQPQPAECPDATAAAVCFHSGGLVRPDGGGVARSGPAGAGGEAAGKGLGAPEGPSIPLLGPPAPVPRLPSSRLAAPPRRDHRAPPEPDAALPWTRSSTAVGWGLRAWARHPAAASSPGYLGKLPGPHLTRDDSTAARWGTVEKPRLTLTDCIIRTPSPSGFQLDVASGSAAGHQRRSLRLPRSGLQRRRRRGRAERRAGSEQPRSGPGSRGSRTRLWRLPALTLLPHHTPPRATQLGWPSPAPSSLPAHVLPFSDCASEWDHAAGPSASSGPLSSSEWPLVLQAR</sequence>
<dbReference type="KEGG" id="lve:103073373"/>
<protein>
    <submittedName>
        <fullName evidence="3">Skin secretory protein xP2-like</fullName>
    </submittedName>
</protein>
<dbReference type="InParanoid" id="A0A340Y8E9"/>
<feature type="compositionally biased region" description="Basic residues" evidence="1">
    <location>
        <begin position="244"/>
        <end position="265"/>
    </location>
</feature>
<proteinExistence type="predicted"/>
<feature type="region of interest" description="Disordered" evidence="1">
    <location>
        <begin position="1"/>
        <end position="79"/>
    </location>
</feature>
<name>A0A340Y8E9_LIPVE</name>
<dbReference type="GeneID" id="103073373"/>
<dbReference type="AlphaFoldDB" id="A0A340Y8E9"/>
<feature type="compositionally biased region" description="Low complexity" evidence="1">
    <location>
        <begin position="289"/>
        <end position="304"/>
    </location>
</feature>
<evidence type="ECO:0000256" key="1">
    <source>
        <dbReference type="SAM" id="MobiDB-lite"/>
    </source>
</evidence>